<feature type="domain" description="Chitin-binding type-2" evidence="1">
    <location>
        <begin position="11"/>
        <end position="64"/>
    </location>
</feature>
<keyword evidence="3" id="KW-1185">Reference proteome</keyword>
<dbReference type="InterPro" id="IPR036508">
    <property type="entry name" value="Chitin-bd_dom_sf"/>
</dbReference>
<sequence>MFSLVIPEFQSLCLPGQELAVLHPNEIQKFLYCDASGNAYEVLCPIYEVYDINGGACVPKSSQSSLITTTTVQSTTGNTIKTVEHVTIISQVPNTNQPATTHGPIFTQVPDAGLTNPCTPENIAQNMLIFPNPTDNTSFIKCDMLPGSGAILNCPPHKVYSQELTTCLYFEVIVDSILGIYNTNIHNPCVPGSNEYYYPHPSDPHKFIQCDQYGDAYEKTCQLNEVWNNVIKSCYYQGLQYVPPVVGRK</sequence>
<proteinExistence type="predicted"/>
<dbReference type="SUPFAM" id="SSF57625">
    <property type="entry name" value="Invertebrate chitin-binding proteins"/>
    <property type="match status" value="3"/>
</dbReference>
<comment type="caution">
    <text evidence="2">The sequence shown here is derived from an EMBL/GenBank/DDBJ whole genome shotgun (WGS) entry which is preliminary data.</text>
</comment>
<dbReference type="GO" id="GO:0008061">
    <property type="term" value="F:chitin binding"/>
    <property type="evidence" value="ECO:0007669"/>
    <property type="project" value="InterPro"/>
</dbReference>
<evidence type="ECO:0000259" key="1">
    <source>
        <dbReference type="SMART" id="SM00494"/>
    </source>
</evidence>
<feature type="domain" description="Chitin-binding type-2" evidence="1">
    <location>
        <begin position="187"/>
        <end position="241"/>
    </location>
</feature>
<reference evidence="2" key="3">
    <citation type="submission" date="2023-05" db="EMBL/GenBank/DDBJ databases">
        <authorList>
            <person name="Smith C.H."/>
        </authorList>
    </citation>
    <scope>NUCLEOTIDE SEQUENCE</scope>
    <source>
        <strain evidence="2">CHS0354</strain>
        <tissue evidence="2">Mantle</tissue>
    </source>
</reference>
<accession>A0AAE0SWA0</accession>
<dbReference type="Proteomes" id="UP001195483">
    <property type="component" value="Unassembled WGS sequence"/>
</dbReference>
<gene>
    <name evidence="2" type="ORF">CHS0354_012840</name>
</gene>
<name>A0AAE0SWA0_9BIVA</name>
<feature type="domain" description="Chitin-binding type-2" evidence="1">
    <location>
        <begin position="116"/>
        <end position="172"/>
    </location>
</feature>
<organism evidence="2 3">
    <name type="scientific">Potamilus streckersoni</name>
    <dbReference type="NCBI Taxonomy" id="2493646"/>
    <lineage>
        <taxon>Eukaryota</taxon>
        <taxon>Metazoa</taxon>
        <taxon>Spiralia</taxon>
        <taxon>Lophotrochozoa</taxon>
        <taxon>Mollusca</taxon>
        <taxon>Bivalvia</taxon>
        <taxon>Autobranchia</taxon>
        <taxon>Heteroconchia</taxon>
        <taxon>Palaeoheterodonta</taxon>
        <taxon>Unionida</taxon>
        <taxon>Unionoidea</taxon>
        <taxon>Unionidae</taxon>
        <taxon>Ambleminae</taxon>
        <taxon>Lampsilini</taxon>
        <taxon>Potamilus</taxon>
    </lineage>
</organism>
<dbReference type="AlphaFoldDB" id="A0AAE0SWA0"/>
<dbReference type="GO" id="GO:0005576">
    <property type="term" value="C:extracellular region"/>
    <property type="evidence" value="ECO:0007669"/>
    <property type="project" value="InterPro"/>
</dbReference>
<dbReference type="InterPro" id="IPR002557">
    <property type="entry name" value="Chitin-bd_dom"/>
</dbReference>
<reference evidence="2" key="2">
    <citation type="journal article" date="2021" name="Genome Biol. Evol.">
        <title>Developing a high-quality reference genome for a parasitic bivalve with doubly uniparental inheritance (Bivalvia: Unionida).</title>
        <authorList>
            <person name="Smith C.H."/>
        </authorList>
    </citation>
    <scope>NUCLEOTIDE SEQUENCE</scope>
    <source>
        <strain evidence="2">CHS0354</strain>
        <tissue evidence="2">Mantle</tissue>
    </source>
</reference>
<dbReference type="Pfam" id="PF01607">
    <property type="entry name" value="CBM_14"/>
    <property type="match status" value="1"/>
</dbReference>
<evidence type="ECO:0000313" key="3">
    <source>
        <dbReference type="Proteomes" id="UP001195483"/>
    </source>
</evidence>
<evidence type="ECO:0000313" key="2">
    <source>
        <dbReference type="EMBL" id="KAK3599232.1"/>
    </source>
</evidence>
<dbReference type="EMBL" id="JAEAOA010000772">
    <property type="protein sequence ID" value="KAK3599232.1"/>
    <property type="molecule type" value="Genomic_DNA"/>
</dbReference>
<dbReference type="Gene3D" id="2.170.140.10">
    <property type="entry name" value="Chitin binding domain"/>
    <property type="match status" value="1"/>
</dbReference>
<protein>
    <recommendedName>
        <fullName evidence="1">Chitin-binding type-2 domain-containing protein</fullName>
    </recommendedName>
</protein>
<reference evidence="2" key="1">
    <citation type="journal article" date="2021" name="Genome Biol. Evol.">
        <title>A High-Quality Reference Genome for a Parasitic Bivalve with Doubly Uniparental Inheritance (Bivalvia: Unionida).</title>
        <authorList>
            <person name="Smith C.H."/>
        </authorList>
    </citation>
    <scope>NUCLEOTIDE SEQUENCE</scope>
    <source>
        <strain evidence="2">CHS0354</strain>
    </source>
</reference>
<dbReference type="SMART" id="SM00494">
    <property type="entry name" value="ChtBD2"/>
    <property type="match status" value="3"/>
</dbReference>